<evidence type="ECO:0000313" key="1">
    <source>
        <dbReference type="EMBL" id="GAA5513675.1"/>
    </source>
</evidence>
<accession>A0ABP9W8J7</accession>
<comment type="caution">
    <text evidence="1">The sequence shown here is derived from an EMBL/GenBank/DDBJ whole genome shotgun (WGS) entry which is preliminary data.</text>
</comment>
<name>A0ABP9W8J7_9DEIO</name>
<proteinExistence type="predicted"/>
<sequence>MLTITSAETVPHLRNALSCCKEVRITLEGAADNRITDTRGNTWKRQADGRYMAIIPDDQEVESGTSLAIAE</sequence>
<dbReference type="EMBL" id="BAABRP010000009">
    <property type="protein sequence ID" value="GAA5513675.1"/>
    <property type="molecule type" value="Genomic_DNA"/>
</dbReference>
<keyword evidence="2" id="KW-1185">Reference proteome</keyword>
<dbReference type="Proteomes" id="UP001401887">
    <property type="component" value="Unassembled WGS sequence"/>
</dbReference>
<gene>
    <name evidence="1" type="ORF">Dcar01_02419</name>
</gene>
<dbReference type="RefSeq" id="WP_345465470.1">
    <property type="nucleotide sequence ID" value="NZ_BAABRP010000009.1"/>
</dbReference>
<protein>
    <submittedName>
        <fullName evidence="1">Uncharacterized protein</fullName>
    </submittedName>
</protein>
<organism evidence="1 2">
    <name type="scientific">Deinococcus carri</name>
    <dbReference type="NCBI Taxonomy" id="1211323"/>
    <lineage>
        <taxon>Bacteria</taxon>
        <taxon>Thermotogati</taxon>
        <taxon>Deinococcota</taxon>
        <taxon>Deinococci</taxon>
        <taxon>Deinococcales</taxon>
        <taxon>Deinococcaceae</taxon>
        <taxon>Deinococcus</taxon>
    </lineage>
</organism>
<evidence type="ECO:0000313" key="2">
    <source>
        <dbReference type="Proteomes" id="UP001401887"/>
    </source>
</evidence>
<reference evidence="1 2" key="1">
    <citation type="submission" date="2024-02" db="EMBL/GenBank/DDBJ databases">
        <title>Deinococcus carri NBRC 110142.</title>
        <authorList>
            <person name="Ichikawa N."/>
            <person name="Katano-Makiyama Y."/>
            <person name="Hidaka K."/>
        </authorList>
    </citation>
    <scope>NUCLEOTIDE SEQUENCE [LARGE SCALE GENOMIC DNA]</scope>
    <source>
        <strain evidence="1 2">NBRC 110142</strain>
    </source>
</reference>